<evidence type="ECO:0000256" key="6">
    <source>
        <dbReference type="SAM" id="MobiDB-lite"/>
    </source>
</evidence>
<evidence type="ECO:0000259" key="8">
    <source>
        <dbReference type="PROSITE" id="PS51188"/>
    </source>
</evidence>
<sequence length="412" mass="46355">MGGGCGELLGRRYIKMVKDKKYYEILEVHVTATDHDLKKAYRKLALKYHPDKNPDEGERFKLISQAYEVLSNAEKRKIYDEYGEEGLKGGGEGGGMHNPMDIFEMFFGGFRGGGDKPTKVRDTVHQLTVSLDKLYNGCTKHLRITRHILCPKCNGIGGAKEGMKQCENCRGRGVEIHNVQIGPGMIQRIQKACSDCGGEGEINRNPCKHCSGKKRVKSEETIEVHIDKGMRDGQRLMFYGKGDQQPGLEPGNVIIVLDEEEHSVFTRKGTNLVINMSLTLTEALCGCTKHVETLDKRTLSFTQLPGEVIKHRDFYVIQGEGMPTHRHQDQKGDLIIQFSVDFPDKLPQHLKTYEQLRALLNDDEAEPEPSVSSNANTKTIHLEPISEAMLRRRAHEDEANNGEQQAVRCNTH</sequence>
<dbReference type="GO" id="GO:0008270">
    <property type="term" value="F:zinc ion binding"/>
    <property type="evidence" value="ECO:0007669"/>
    <property type="project" value="UniProtKB-KW"/>
</dbReference>
<dbReference type="InterPro" id="IPR018253">
    <property type="entry name" value="DnaJ_domain_CS"/>
</dbReference>
<feature type="region of interest" description="Disordered" evidence="6">
    <location>
        <begin position="363"/>
        <end position="382"/>
    </location>
</feature>
<dbReference type="Gene3D" id="1.10.287.110">
    <property type="entry name" value="DnaJ domain"/>
    <property type="match status" value="1"/>
</dbReference>
<evidence type="ECO:0000313" key="9">
    <source>
        <dbReference type="Proteomes" id="UP000050741"/>
    </source>
</evidence>
<evidence type="ECO:0000256" key="2">
    <source>
        <dbReference type="ARBA" id="ARBA00022737"/>
    </source>
</evidence>
<keyword evidence="4 5" id="KW-0862">Zinc</keyword>
<reference evidence="9" key="2">
    <citation type="submission" date="2014-05" db="EMBL/GenBank/DDBJ databases">
        <title>The genome and life-stage specific transcriptomes of Globodera pallida elucidate key aspects of plant parasitism by a cyst nematode.</title>
        <authorList>
            <person name="Cotton J.A."/>
            <person name="Lilley C.J."/>
            <person name="Jones L.M."/>
            <person name="Kikuchi T."/>
            <person name="Reid A.J."/>
            <person name="Thorpe P."/>
            <person name="Tsai I.J."/>
            <person name="Beasley H."/>
            <person name="Blok V."/>
            <person name="Cock P.J.A."/>
            <person name="Van den Akker S.E."/>
            <person name="Holroyd N."/>
            <person name="Hunt M."/>
            <person name="Mantelin S."/>
            <person name="Naghra H."/>
            <person name="Pain A."/>
            <person name="Palomares-Rius J.E."/>
            <person name="Zarowiecki M."/>
            <person name="Berriman M."/>
            <person name="Jones J.T."/>
            <person name="Urwin P.E."/>
        </authorList>
    </citation>
    <scope>NUCLEOTIDE SEQUENCE [LARGE SCALE GENOMIC DNA]</scope>
    <source>
        <strain evidence="9">Lindley</strain>
    </source>
</reference>
<dbReference type="InterPro" id="IPR002939">
    <property type="entry name" value="DnaJ_C"/>
</dbReference>
<dbReference type="FunFam" id="2.60.260.20:FF:000003">
    <property type="entry name" value="DnaJ subfamily A member 2"/>
    <property type="match status" value="1"/>
</dbReference>
<evidence type="ECO:0000259" key="7">
    <source>
        <dbReference type="PROSITE" id="PS50076"/>
    </source>
</evidence>
<dbReference type="InterPro" id="IPR012724">
    <property type="entry name" value="DnaJ"/>
</dbReference>
<dbReference type="PRINTS" id="PR00625">
    <property type="entry name" value="JDOMAIN"/>
</dbReference>
<dbReference type="Pfam" id="PF00684">
    <property type="entry name" value="DnaJ_CXXCXGXG"/>
    <property type="match status" value="1"/>
</dbReference>
<dbReference type="WBParaSite" id="GPLIN_001024800">
    <property type="protein sequence ID" value="GPLIN_001024800"/>
    <property type="gene ID" value="GPLIN_001024800"/>
</dbReference>
<dbReference type="GO" id="GO:0009408">
    <property type="term" value="P:response to heat"/>
    <property type="evidence" value="ECO:0007669"/>
    <property type="project" value="InterPro"/>
</dbReference>
<protein>
    <submittedName>
        <fullName evidence="10">DnaJ homolog subfamily A member 2</fullName>
    </submittedName>
</protein>
<dbReference type="InterPro" id="IPR036410">
    <property type="entry name" value="HSP_DnaJ_Cys-rich_dom_sf"/>
</dbReference>
<dbReference type="SUPFAM" id="SSF49493">
    <property type="entry name" value="HSP40/DnaJ peptide-binding domain"/>
    <property type="match status" value="2"/>
</dbReference>
<evidence type="ECO:0000256" key="3">
    <source>
        <dbReference type="ARBA" id="ARBA00022771"/>
    </source>
</evidence>
<dbReference type="HAMAP" id="MF_01152">
    <property type="entry name" value="DnaJ"/>
    <property type="match status" value="1"/>
</dbReference>
<feature type="domain" description="CR-type" evidence="8">
    <location>
        <begin position="137"/>
        <end position="219"/>
    </location>
</feature>
<organism evidence="9 10">
    <name type="scientific">Globodera pallida</name>
    <name type="common">Potato cyst nematode worm</name>
    <name type="synonym">Heterodera pallida</name>
    <dbReference type="NCBI Taxonomy" id="36090"/>
    <lineage>
        <taxon>Eukaryota</taxon>
        <taxon>Metazoa</taxon>
        <taxon>Ecdysozoa</taxon>
        <taxon>Nematoda</taxon>
        <taxon>Chromadorea</taxon>
        <taxon>Rhabditida</taxon>
        <taxon>Tylenchina</taxon>
        <taxon>Tylenchomorpha</taxon>
        <taxon>Tylenchoidea</taxon>
        <taxon>Heteroderidae</taxon>
        <taxon>Heteroderinae</taxon>
        <taxon>Globodera</taxon>
    </lineage>
</organism>
<keyword evidence="1 5" id="KW-0479">Metal-binding</keyword>
<dbReference type="CDD" id="cd06257">
    <property type="entry name" value="DnaJ"/>
    <property type="match status" value="1"/>
</dbReference>
<feature type="zinc finger region" description="CR-type" evidence="5">
    <location>
        <begin position="137"/>
        <end position="219"/>
    </location>
</feature>
<proteinExistence type="inferred from homology"/>
<evidence type="ECO:0000256" key="4">
    <source>
        <dbReference type="ARBA" id="ARBA00022833"/>
    </source>
</evidence>
<dbReference type="GO" id="GO:0006457">
    <property type="term" value="P:protein folding"/>
    <property type="evidence" value="ECO:0007669"/>
    <property type="project" value="InterPro"/>
</dbReference>
<evidence type="ECO:0000256" key="5">
    <source>
        <dbReference type="PROSITE-ProRule" id="PRU00546"/>
    </source>
</evidence>
<keyword evidence="9" id="KW-1185">Reference proteome</keyword>
<dbReference type="InterPro" id="IPR001305">
    <property type="entry name" value="HSP_DnaJ_Cys-rich_dom"/>
</dbReference>
<dbReference type="PROSITE" id="PS50076">
    <property type="entry name" value="DNAJ_2"/>
    <property type="match status" value="1"/>
</dbReference>
<dbReference type="GO" id="GO:0030544">
    <property type="term" value="F:Hsp70 protein binding"/>
    <property type="evidence" value="ECO:0007669"/>
    <property type="project" value="InterPro"/>
</dbReference>
<dbReference type="AlphaFoldDB" id="A0A183CBJ7"/>
<dbReference type="PANTHER" id="PTHR43888">
    <property type="entry name" value="DNAJ-LIKE-2, ISOFORM A-RELATED"/>
    <property type="match status" value="1"/>
</dbReference>
<accession>A0A183CBJ7</accession>
<dbReference type="InterPro" id="IPR001623">
    <property type="entry name" value="DnaJ_domain"/>
</dbReference>
<dbReference type="CDD" id="cd10719">
    <property type="entry name" value="DnaJ_zf"/>
    <property type="match status" value="1"/>
</dbReference>
<feature type="domain" description="J" evidence="7">
    <location>
        <begin position="21"/>
        <end position="83"/>
    </location>
</feature>
<reference evidence="9" key="1">
    <citation type="submission" date="2013-12" db="EMBL/GenBank/DDBJ databases">
        <authorList>
            <person name="Aslett M."/>
        </authorList>
    </citation>
    <scope>NUCLEOTIDE SEQUENCE [LARGE SCALE GENOMIC DNA]</scope>
    <source>
        <strain evidence="9">Lindley</strain>
    </source>
</reference>
<keyword evidence="3 5" id="KW-0863">Zinc-finger</keyword>
<dbReference type="Proteomes" id="UP000050741">
    <property type="component" value="Unassembled WGS sequence"/>
</dbReference>
<dbReference type="InterPro" id="IPR036869">
    <property type="entry name" value="J_dom_sf"/>
</dbReference>
<name>A0A183CBJ7_GLOPA</name>
<dbReference type="PROSITE" id="PS00636">
    <property type="entry name" value="DNAJ_1"/>
    <property type="match status" value="1"/>
</dbReference>
<dbReference type="GO" id="GO:0005524">
    <property type="term" value="F:ATP binding"/>
    <property type="evidence" value="ECO:0007669"/>
    <property type="project" value="InterPro"/>
</dbReference>
<dbReference type="SUPFAM" id="SSF46565">
    <property type="entry name" value="Chaperone J-domain"/>
    <property type="match status" value="1"/>
</dbReference>
<dbReference type="CDD" id="cd10747">
    <property type="entry name" value="DnaJ_C"/>
    <property type="match status" value="1"/>
</dbReference>
<dbReference type="Gene3D" id="2.10.230.10">
    <property type="entry name" value="Heat shock protein DnaJ, cysteine-rich domain"/>
    <property type="match status" value="1"/>
</dbReference>
<dbReference type="Pfam" id="PF01556">
    <property type="entry name" value="DnaJ_C"/>
    <property type="match status" value="1"/>
</dbReference>
<reference evidence="10" key="3">
    <citation type="submission" date="2016-06" db="UniProtKB">
        <authorList>
            <consortium name="WormBaseParasite"/>
        </authorList>
    </citation>
    <scope>IDENTIFICATION</scope>
</reference>
<dbReference type="Pfam" id="PF00226">
    <property type="entry name" value="DnaJ"/>
    <property type="match status" value="1"/>
</dbReference>
<keyword evidence="2" id="KW-0677">Repeat</keyword>
<dbReference type="Gene3D" id="2.60.260.20">
    <property type="entry name" value="Urease metallochaperone UreE, N-terminal domain"/>
    <property type="match status" value="2"/>
</dbReference>
<dbReference type="FunFam" id="1.10.287.110:FF:000041">
    <property type="entry name" value="Chaperone protein DNAj, putative"/>
    <property type="match status" value="1"/>
</dbReference>
<evidence type="ECO:0000256" key="1">
    <source>
        <dbReference type="ARBA" id="ARBA00022723"/>
    </source>
</evidence>
<evidence type="ECO:0000313" key="10">
    <source>
        <dbReference type="WBParaSite" id="GPLIN_001024800"/>
    </source>
</evidence>
<dbReference type="GO" id="GO:0051082">
    <property type="term" value="F:unfolded protein binding"/>
    <property type="evidence" value="ECO:0007669"/>
    <property type="project" value="InterPro"/>
</dbReference>
<dbReference type="InterPro" id="IPR008971">
    <property type="entry name" value="HSP40/DnaJ_pept-bd"/>
</dbReference>
<feature type="compositionally biased region" description="Polar residues" evidence="6">
    <location>
        <begin position="370"/>
        <end position="379"/>
    </location>
</feature>
<dbReference type="SMART" id="SM00271">
    <property type="entry name" value="DnaJ"/>
    <property type="match status" value="1"/>
</dbReference>
<dbReference type="PROSITE" id="PS51188">
    <property type="entry name" value="ZF_CR"/>
    <property type="match status" value="1"/>
</dbReference>
<dbReference type="InterPro" id="IPR044713">
    <property type="entry name" value="DNJA1/2-like"/>
</dbReference>
<dbReference type="SUPFAM" id="SSF57938">
    <property type="entry name" value="DnaJ/Hsp40 cysteine-rich domain"/>
    <property type="match status" value="1"/>
</dbReference>
<dbReference type="FunFam" id="2.10.230.10:FF:000001">
    <property type="entry name" value="DnaJ subfamily A member 2"/>
    <property type="match status" value="1"/>
</dbReference>